<name>A0A812TNJ1_SYMPI</name>
<keyword evidence="2" id="KW-0732">Signal</keyword>
<dbReference type="Proteomes" id="UP000649617">
    <property type="component" value="Unassembled WGS sequence"/>
</dbReference>
<evidence type="ECO:0000313" key="4">
    <source>
        <dbReference type="Proteomes" id="UP000649617"/>
    </source>
</evidence>
<protein>
    <submittedName>
        <fullName evidence="3">Uncharacterized protein</fullName>
    </submittedName>
</protein>
<dbReference type="AlphaFoldDB" id="A0A812TNJ1"/>
<feature type="chain" id="PRO_5032615250" evidence="2">
    <location>
        <begin position="23"/>
        <end position="158"/>
    </location>
</feature>
<dbReference type="EMBL" id="CAJNIZ010032112">
    <property type="protein sequence ID" value="CAE7534666.1"/>
    <property type="molecule type" value="Genomic_DNA"/>
</dbReference>
<feature type="transmembrane region" description="Helical" evidence="1">
    <location>
        <begin position="110"/>
        <end position="130"/>
    </location>
</feature>
<evidence type="ECO:0000256" key="1">
    <source>
        <dbReference type="SAM" id="Phobius"/>
    </source>
</evidence>
<keyword evidence="1" id="KW-0812">Transmembrane</keyword>
<evidence type="ECO:0000313" key="3">
    <source>
        <dbReference type="EMBL" id="CAE7534666.1"/>
    </source>
</evidence>
<keyword evidence="1" id="KW-1133">Transmembrane helix</keyword>
<comment type="caution">
    <text evidence="3">The sequence shown here is derived from an EMBL/GenBank/DDBJ whole genome shotgun (WGS) entry which is preliminary data.</text>
</comment>
<proteinExistence type="predicted"/>
<organism evidence="3 4">
    <name type="scientific">Symbiodinium pilosum</name>
    <name type="common">Dinoflagellate</name>
    <dbReference type="NCBI Taxonomy" id="2952"/>
    <lineage>
        <taxon>Eukaryota</taxon>
        <taxon>Sar</taxon>
        <taxon>Alveolata</taxon>
        <taxon>Dinophyceae</taxon>
        <taxon>Suessiales</taxon>
        <taxon>Symbiodiniaceae</taxon>
        <taxon>Symbiodinium</taxon>
    </lineage>
</organism>
<feature type="signal peptide" evidence="2">
    <location>
        <begin position="1"/>
        <end position="22"/>
    </location>
</feature>
<reference evidence="3" key="1">
    <citation type="submission" date="2021-02" db="EMBL/GenBank/DDBJ databases">
        <authorList>
            <person name="Dougan E. K."/>
            <person name="Rhodes N."/>
            <person name="Thang M."/>
            <person name="Chan C."/>
        </authorList>
    </citation>
    <scope>NUCLEOTIDE SEQUENCE</scope>
</reference>
<gene>
    <name evidence="3" type="ORF">SPIL2461_LOCUS14109</name>
</gene>
<keyword evidence="4" id="KW-1185">Reference proteome</keyword>
<dbReference type="OrthoDB" id="425349at2759"/>
<keyword evidence="1" id="KW-0472">Membrane</keyword>
<accession>A0A812TNJ1</accession>
<sequence>MRARLFLRALLALAGTIGLAAGGQLRSSSQAQAKELALANATKAVAEQPIVHILRRPESLAGKLVAPDFPAKQKASDPFQVATSDGNVTFSNDLGPQTSEPDAGVGLKPLFIIFVAAIFFAILVAVCVILPRLQGVTLGIAGSLEHSWRHSDRTKSVE</sequence>
<evidence type="ECO:0000256" key="2">
    <source>
        <dbReference type="SAM" id="SignalP"/>
    </source>
</evidence>